<protein>
    <submittedName>
        <fullName evidence="1">Winged helix-turn-helix domain-containing protein</fullName>
    </submittedName>
</protein>
<comment type="caution">
    <text evidence="1">The sequence shown here is derived from an EMBL/GenBank/DDBJ whole genome shotgun (WGS) entry which is preliminary data.</text>
</comment>
<name>A0A849A0Z3_9ACTN</name>
<dbReference type="RefSeq" id="WP_171197923.1">
    <property type="nucleotide sequence ID" value="NZ_JABEND010000001.1"/>
</dbReference>
<reference evidence="1 2" key="1">
    <citation type="submission" date="2020-05" db="EMBL/GenBank/DDBJ databases">
        <title>Nakamurella sp. DB0629 isolated from air conditioner.</title>
        <authorList>
            <person name="Kim D.H."/>
            <person name="Kim D.-U."/>
        </authorList>
    </citation>
    <scope>NUCLEOTIDE SEQUENCE [LARGE SCALE GENOMIC DNA]</scope>
    <source>
        <strain evidence="1 2">DB0629</strain>
    </source>
</reference>
<evidence type="ECO:0000313" key="1">
    <source>
        <dbReference type="EMBL" id="NNG34255.1"/>
    </source>
</evidence>
<organism evidence="1 2">
    <name type="scientific">Nakamurella aerolata</name>
    <dbReference type="NCBI Taxonomy" id="1656892"/>
    <lineage>
        <taxon>Bacteria</taxon>
        <taxon>Bacillati</taxon>
        <taxon>Actinomycetota</taxon>
        <taxon>Actinomycetes</taxon>
        <taxon>Nakamurellales</taxon>
        <taxon>Nakamurellaceae</taxon>
        <taxon>Nakamurella</taxon>
    </lineage>
</organism>
<keyword evidence="2" id="KW-1185">Reference proteome</keyword>
<dbReference type="PANTHER" id="PTHR30528:SF0">
    <property type="entry name" value="CYTOPLASMIC PROTEIN"/>
    <property type="match status" value="1"/>
</dbReference>
<dbReference type="Proteomes" id="UP000562984">
    <property type="component" value="Unassembled WGS sequence"/>
</dbReference>
<proteinExistence type="predicted"/>
<dbReference type="EMBL" id="JABEND010000001">
    <property type="protein sequence ID" value="NNG34255.1"/>
    <property type="molecule type" value="Genomic_DNA"/>
</dbReference>
<dbReference type="InterPro" id="IPR009351">
    <property type="entry name" value="AlkZ-like"/>
</dbReference>
<sequence>MPSVPASARRLTAAQARRTALAAQGLQRARPGPAPVNRGHLKRLLDRIGLLQIDSVNVLARAHYLPAFARLGSYPTELLDQAAWPGLGRGAAGRRLLLESWAHVASLIPIEIEPLLRWRQQKLQERWRRAEALRSQHPGLVEAVLDTIVENGPIGAGAVEKLLEAPGKGRPGWWEWSATKRASEYLFATGQIAVAGRRAFERQYADYAAVVPASVLSRPTPAEADAKRQLTRLALRHHGIGTTGDIADYYRLSIADTKRSLLDLVDAGDAIAVEVAGWREPAWLDVGAPLPRRVDASALLCPFDPVIWHRPRTERMFGVRYRIEIYTPAHKRVHGYYVFMLLVGEALAARLDLKADRAAGQLLVQSAWLEPGADEASTLRAAVERLREMAGWLGLERVTVQPRGDLHAQLRAALGSAAVAGPSLSASGRSANSSAAR</sequence>
<dbReference type="AlphaFoldDB" id="A0A849A0Z3"/>
<dbReference type="Pfam" id="PF06224">
    <property type="entry name" value="AlkZ-like"/>
    <property type="match status" value="1"/>
</dbReference>
<accession>A0A849A0Z3</accession>
<gene>
    <name evidence="1" type="ORF">HKD39_00670</name>
</gene>
<evidence type="ECO:0000313" key="2">
    <source>
        <dbReference type="Proteomes" id="UP000562984"/>
    </source>
</evidence>
<dbReference type="PANTHER" id="PTHR30528">
    <property type="entry name" value="CYTOPLASMIC PROTEIN"/>
    <property type="match status" value="1"/>
</dbReference>